<dbReference type="GO" id="GO:0008932">
    <property type="term" value="F:lytic endotransglycosylase activity"/>
    <property type="evidence" value="ECO:0007669"/>
    <property type="project" value="UniProtKB-UniRule"/>
</dbReference>
<keyword evidence="1 7" id="KW-1003">Cell membrane</keyword>
<keyword evidence="4 7" id="KW-0472">Membrane</keyword>
<dbReference type="STRING" id="1234409.C683_0267"/>
<comment type="subcellular location">
    <subcellularLocation>
        <location evidence="7">Cell membrane</location>
        <topology evidence="7">Single-pass membrane protein</topology>
    </subcellularLocation>
</comment>
<evidence type="ECO:0000313" key="8">
    <source>
        <dbReference type="EMBL" id="EKU27802.1"/>
    </source>
</evidence>
<dbReference type="HAMAP" id="MF_02065">
    <property type="entry name" value="MltG"/>
    <property type="match status" value="1"/>
</dbReference>
<dbReference type="GO" id="GO:0071555">
    <property type="term" value="P:cell wall organization"/>
    <property type="evidence" value="ECO:0007669"/>
    <property type="project" value="UniProtKB-KW"/>
</dbReference>
<dbReference type="RefSeq" id="WP_009488541.1">
    <property type="nucleotide sequence ID" value="NZ_AMYT01000008.1"/>
</dbReference>
<proteinExistence type="inferred from homology"/>
<reference evidence="8 9" key="1">
    <citation type="journal article" date="2013" name="Genome Announc.">
        <title>Draft Genome Sequence of Catellicoccus marimammalium, a Novel Species Commonly Found in Gull Feces.</title>
        <authorList>
            <person name="Weigand M.R."/>
            <person name="Ryu H."/>
            <person name="Bozcek L."/>
            <person name="Konstantinidis K.T."/>
            <person name="Santo Domingo J.W."/>
        </authorList>
    </citation>
    <scope>NUCLEOTIDE SEQUENCE [LARGE SCALE GENOMIC DNA]</scope>
    <source>
        <strain evidence="8 9">M35/04/3</strain>
    </source>
</reference>
<dbReference type="AlphaFoldDB" id="K8ZCM1"/>
<comment type="function">
    <text evidence="7">Functions as a peptidoglycan terminase that cleaves nascent peptidoglycan strands endolytically to terminate their elongation.</text>
</comment>
<evidence type="ECO:0000256" key="1">
    <source>
        <dbReference type="ARBA" id="ARBA00022475"/>
    </source>
</evidence>
<dbReference type="Pfam" id="PF02618">
    <property type="entry name" value="YceG"/>
    <property type="match status" value="1"/>
</dbReference>
<evidence type="ECO:0000256" key="3">
    <source>
        <dbReference type="ARBA" id="ARBA00022989"/>
    </source>
</evidence>
<sequence length="379" mass="43216">MTEEIKKPSPKPSRRRDTQEPKKRIIMIVAIALVIGVLALGFAFYNYWNSGLEAMNPKDTKDYQIEIPVGSSTKQIGSILEDKGIVKSGFVFSYYAKSHAKKGFQAGYYALSPSMDVKKVVSTLEKGGSTDPRGIPIATITIPEGYTVDQIGDLIEKKTDFSKEEFLNLMRNRDFYNKMEQKYPELLQSEESTIDQVRYYFEGYLYPATYNLYKKESLEEFVEEILGNMNTVMKEFYEPIKQQNLTVQHVLTLASLVEKEGVTEEDRRKIAGVFFNRIAKGMPLQSDISVTYAMGEHKVHLSVDDVRTQSPYNLYINPGFGPGPFNNPSKAAIDAVVYPEKSDYLYFIADIKTGKVYFAKTFEEHEKLCSQYIEGYNNK</sequence>
<evidence type="ECO:0000256" key="7">
    <source>
        <dbReference type="HAMAP-Rule" id="MF_02065"/>
    </source>
</evidence>
<comment type="similarity">
    <text evidence="7">Belongs to the transglycosylase MltG family.</text>
</comment>
<organism evidence="8 9">
    <name type="scientific">Catellicoccus marimammalium M35/04/3</name>
    <dbReference type="NCBI Taxonomy" id="1234409"/>
    <lineage>
        <taxon>Bacteria</taxon>
        <taxon>Bacillati</taxon>
        <taxon>Bacillota</taxon>
        <taxon>Bacilli</taxon>
        <taxon>Lactobacillales</taxon>
        <taxon>Enterococcaceae</taxon>
        <taxon>Catellicoccus</taxon>
    </lineage>
</organism>
<dbReference type="PANTHER" id="PTHR30518">
    <property type="entry name" value="ENDOLYTIC MUREIN TRANSGLYCOSYLASE"/>
    <property type="match status" value="1"/>
</dbReference>
<dbReference type="PANTHER" id="PTHR30518:SF2">
    <property type="entry name" value="ENDOLYTIC MUREIN TRANSGLYCOSYLASE"/>
    <property type="match status" value="1"/>
</dbReference>
<comment type="catalytic activity">
    <reaction evidence="7">
        <text>a peptidoglycan chain = a peptidoglycan chain with N-acetyl-1,6-anhydromuramyl-[peptide] at the reducing end + a peptidoglycan chain with N-acetylglucosamine at the non-reducing end.</text>
        <dbReference type="EC" id="4.2.2.29"/>
    </reaction>
</comment>
<evidence type="ECO:0000256" key="4">
    <source>
        <dbReference type="ARBA" id="ARBA00023136"/>
    </source>
</evidence>
<dbReference type="EC" id="4.2.2.29" evidence="7"/>
<dbReference type="NCBIfam" id="TIGR00247">
    <property type="entry name" value="endolytic transglycosylase MltG"/>
    <property type="match status" value="1"/>
</dbReference>
<evidence type="ECO:0000256" key="5">
    <source>
        <dbReference type="ARBA" id="ARBA00023239"/>
    </source>
</evidence>
<dbReference type="Gene3D" id="3.30.1490.480">
    <property type="entry name" value="Endolytic murein transglycosylase"/>
    <property type="match status" value="1"/>
</dbReference>
<keyword evidence="9" id="KW-1185">Reference proteome</keyword>
<dbReference type="GO" id="GO:0009252">
    <property type="term" value="P:peptidoglycan biosynthetic process"/>
    <property type="evidence" value="ECO:0007669"/>
    <property type="project" value="UniProtKB-UniRule"/>
</dbReference>
<dbReference type="eggNOG" id="COG1559">
    <property type="taxonomic scope" value="Bacteria"/>
</dbReference>
<keyword evidence="3 7" id="KW-1133">Transmembrane helix</keyword>
<dbReference type="Proteomes" id="UP000016057">
    <property type="component" value="Unassembled WGS sequence"/>
</dbReference>
<keyword evidence="5 7" id="KW-0456">Lyase</keyword>
<evidence type="ECO:0000256" key="6">
    <source>
        <dbReference type="ARBA" id="ARBA00023316"/>
    </source>
</evidence>
<dbReference type="Gene3D" id="3.30.160.60">
    <property type="entry name" value="Classic Zinc Finger"/>
    <property type="match status" value="1"/>
</dbReference>
<comment type="caution">
    <text evidence="8">The sequence shown here is derived from an EMBL/GenBank/DDBJ whole genome shotgun (WGS) entry which is preliminary data.</text>
</comment>
<dbReference type="GO" id="GO:0005886">
    <property type="term" value="C:plasma membrane"/>
    <property type="evidence" value="ECO:0007669"/>
    <property type="project" value="UniProtKB-SubCell"/>
</dbReference>
<gene>
    <name evidence="7" type="primary">mltG</name>
    <name evidence="8" type="ORF">C683_0267</name>
</gene>
<name>K8ZCM1_9ENTE</name>
<dbReference type="PATRIC" id="fig|1234409.3.peg.238"/>
<keyword evidence="6 7" id="KW-0961">Cell wall biogenesis/degradation</keyword>
<accession>K8ZCM1</accession>
<keyword evidence="2 7" id="KW-0812">Transmembrane</keyword>
<dbReference type="InterPro" id="IPR003770">
    <property type="entry name" value="MLTG-like"/>
</dbReference>
<protein>
    <recommendedName>
        <fullName evidence="7">Endolytic murein transglycosylase</fullName>
        <ecNumber evidence="7">4.2.2.29</ecNumber>
    </recommendedName>
    <alternativeName>
        <fullName evidence="7">Peptidoglycan lytic transglycosylase</fullName>
    </alternativeName>
    <alternativeName>
        <fullName evidence="7">Peptidoglycan polymerization terminase</fullName>
    </alternativeName>
</protein>
<evidence type="ECO:0000313" key="9">
    <source>
        <dbReference type="Proteomes" id="UP000016057"/>
    </source>
</evidence>
<evidence type="ECO:0000256" key="2">
    <source>
        <dbReference type="ARBA" id="ARBA00022692"/>
    </source>
</evidence>
<feature type="site" description="Important for catalytic activity" evidence="7">
    <location>
        <position position="260"/>
    </location>
</feature>
<dbReference type="CDD" id="cd08010">
    <property type="entry name" value="MltG_like"/>
    <property type="match status" value="1"/>
</dbReference>
<dbReference type="EMBL" id="AMYT01000008">
    <property type="protein sequence ID" value="EKU27802.1"/>
    <property type="molecule type" value="Genomic_DNA"/>
</dbReference>
<feature type="transmembrane region" description="Helical" evidence="7">
    <location>
        <begin position="25"/>
        <end position="48"/>
    </location>
</feature>